<accession>A0A9X9LYV4</accession>
<dbReference type="Proteomes" id="UP000269945">
    <property type="component" value="Unassembled WGS sequence"/>
</dbReference>
<name>A0A9X9LYV4_GULGU</name>
<sequence length="61" mass="6838">MHKSTSASCLWIPRDFLESMMGRYGTSFMYHFSIYLVAPCCGPGTKPQCAYGVSKKRCPLP</sequence>
<protein>
    <submittedName>
        <fullName evidence="1">Uncharacterized protein</fullName>
    </submittedName>
</protein>
<keyword evidence="2" id="KW-1185">Reference proteome</keyword>
<reference evidence="1 2" key="1">
    <citation type="submission" date="2018-10" db="EMBL/GenBank/DDBJ databases">
        <authorList>
            <person name="Ekblom R."/>
            <person name="Jareborg N."/>
        </authorList>
    </citation>
    <scope>NUCLEOTIDE SEQUENCE [LARGE SCALE GENOMIC DNA]</scope>
    <source>
        <tissue evidence="1">Muscle</tissue>
    </source>
</reference>
<evidence type="ECO:0000313" key="1">
    <source>
        <dbReference type="EMBL" id="VCX04395.1"/>
    </source>
</evidence>
<dbReference type="EMBL" id="CYRY02030322">
    <property type="protein sequence ID" value="VCX04395.1"/>
    <property type="molecule type" value="Genomic_DNA"/>
</dbReference>
<gene>
    <name evidence="1" type="ORF">BN2614_LOCUS1</name>
</gene>
<comment type="caution">
    <text evidence="1">The sequence shown here is derived from an EMBL/GenBank/DDBJ whole genome shotgun (WGS) entry which is preliminary data.</text>
</comment>
<organism evidence="1 2">
    <name type="scientific">Gulo gulo</name>
    <name type="common">Wolverine</name>
    <name type="synonym">Gluton</name>
    <dbReference type="NCBI Taxonomy" id="48420"/>
    <lineage>
        <taxon>Eukaryota</taxon>
        <taxon>Metazoa</taxon>
        <taxon>Chordata</taxon>
        <taxon>Craniata</taxon>
        <taxon>Vertebrata</taxon>
        <taxon>Euteleostomi</taxon>
        <taxon>Mammalia</taxon>
        <taxon>Eutheria</taxon>
        <taxon>Laurasiatheria</taxon>
        <taxon>Carnivora</taxon>
        <taxon>Caniformia</taxon>
        <taxon>Musteloidea</taxon>
        <taxon>Mustelidae</taxon>
        <taxon>Guloninae</taxon>
        <taxon>Gulo</taxon>
    </lineage>
</organism>
<evidence type="ECO:0000313" key="2">
    <source>
        <dbReference type="Proteomes" id="UP000269945"/>
    </source>
</evidence>
<dbReference type="AlphaFoldDB" id="A0A9X9LYV4"/>
<proteinExistence type="predicted"/>